<dbReference type="GO" id="GO:0022857">
    <property type="term" value="F:transmembrane transporter activity"/>
    <property type="evidence" value="ECO:0007669"/>
    <property type="project" value="UniProtKB-UniRule"/>
</dbReference>
<dbReference type="AlphaFoldDB" id="G8LIR9"/>
<dbReference type="SUPFAM" id="SSF103473">
    <property type="entry name" value="MFS general substrate transporter"/>
    <property type="match status" value="2"/>
</dbReference>
<feature type="transmembrane region" description="Helical" evidence="8">
    <location>
        <begin position="25"/>
        <end position="46"/>
    </location>
</feature>
<dbReference type="CDD" id="cd17391">
    <property type="entry name" value="MFS_MdtG_MDR_like"/>
    <property type="match status" value="1"/>
</dbReference>
<evidence type="ECO:0000313" key="11">
    <source>
        <dbReference type="Proteomes" id="UP000007838"/>
    </source>
</evidence>
<dbReference type="FunFam" id="1.20.1250.20:FF:000020">
    <property type="entry name" value="Multidrug resistance protein MdtG"/>
    <property type="match status" value="1"/>
</dbReference>
<feature type="transmembrane region" description="Helical" evidence="8">
    <location>
        <begin position="263"/>
        <end position="287"/>
    </location>
</feature>
<dbReference type="InterPro" id="IPR011701">
    <property type="entry name" value="MFS"/>
</dbReference>
<dbReference type="HAMAP" id="MF_01528">
    <property type="entry name" value="MFS_MdtG"/>
    <property type="match status" value="1"/>
</dbReference>
<keyword evidence="7 8" id="KW-0472">Membrane</keyword>
<dbReference type="Gene3D" id="1.20.1250.20">
    <property type="entry name" value="MFS general substrate transporter like domains"/>
    <property type="match status" value="2"/>
</dbReference>
<keyword evidence="4" id="KW-0997">Cell inner membrane</keyword>
<keyword evidence="3 8" id="KW-1003">Cell membrane</keyword>
<dbReference type="GO" id="GO:0005886">
    <property type="term" value="C:plasma membrane"/>
    <property type="evidence" value="ECO:0007669"/>
    <property type="project" value="UniProtKB-SubCell"/>
</dbReference>
<feature type="transmembrane region" description="Helical" evidence="8">
    <location>
        <begin position="333"/>
        <end position="353"/>
    </location>
</feature>
<evidence type="ECO:0000256" key="6">
    <source>
        <dbReference type="ARBA" id="ARBA00022989"/>
    </source>
</evidence>
<dbReference type="PROSITE" id="PS50850">
    <property type="entry name" value="MFS"/>
    <property type="match status" value="1"/>
</dbReference>
<evidence type="ECO:0000256" key="7">
    <source>
        <dbReference type="ARBA" id="ARBA00023136"/>
    </source>
</evidence>
<keyword evidence="2 8" id="KW-0813">Transport</keyword>
<feature type="transmembrane region" description="Helical" evidence="8">
    <location>
        <begin position="299"/>
        <end position="321"/>
    </location>
</feature>
<dbReference type="InterPro" id="IPR020846">
    <property type="entry name" value="MFS_dom"/>
</dbReference>
<dbReference type="PANTHER" id="PTHR43414">
    <property type="entry name" value="MULTIDRUG RESISTANCE PROTEIN MDTG"/>
    <property type="match status" value="1"/>
</dbReference>
<feature type="transmembrane region" description="Helical" evidence="8">
    <location>
        <begin position="97"/>
        <end position="117"/>
    </location>
</feature>
<keyword evidence="5 8" id="KW-0812">Transmembrane</keyword>
<evidence type="ECO:0000256" key="8">
    <source>
        <dbReference type="HAMAP-Rule" id="MF_01528"/>
    </source>
</evidence>
<dbReference type="InterPro" id="IPR023692">
    <property type="entry name" value="Mutidrug-R_MdtG"/>
</dbReference>
<gene>
    <name evidence="8 10" type="primary">mdtG</name>
    <name evidence="10" type="ORF">EcWSU1_01642</name>
</gene>
<dbReference type="FunFam" id="1.20.1250.20:FF:000022">
    <property type="entry name" value="Multidrug resistance protein MdtG"/>
    <property type="match status" value="1"/>
</dbReference>
<dbReference type="Pfam" id="PF07690">
    <property type="entry name" value="MFS_1"/>
    <property type="match status" value="1"/>
</dbReference>
<evidence type="ECO:0000256" key="5">
    <source>
        <dbReference type="ARBA" id="ARBA00022692"/>
    </source>
</evidence>
<dbReference type="InterPro" id="IPR036259">
    <property type="entry name" value="MFS_trans_sf"/>
</dbReference>
<dbReference type="EMBL" id="CP002886">
    <property type="protein sequence ID" value="AEW73081.1"/>
    <property type="molecule type" value="Genomic_DNA"/>
</dbReference>
<protein>
    <recommendedName>
        <fullName evidence="8">Multidrug resistance protein MdtG</fullName>
    </recommendedName>
</protein>
<dbReference type="eggNOG" id="COG2814">
    <property type="taxonomic scope" value="Bacteria"/>
</dbReference>
<name>G8LIR9_9ENTR</name>
<evidence type="ECO:0000259" key="9">
    <source>
        <dbReference type="PROSITE" id="PS50850"/>
    </source>
</evidence>
<sequence>MRPSGPHAHLALKAPPHCSDHNPGAYLAGLLLQAYGALHLIMRIVMSPSDAPINWKRNLTVAWLGCFLTGAAFSLVMPFLPLYVEQLGVTGHSALNMWSGLVFSITFLFSAIASPFWGGLADRKGRKIMLLRSALGMAIIMALMGLAQNVWQFLILRALLGLLGGFIPNANALIATQIPRHKSGWALGTLSTGGVSGALLGPLAGGLLADNYGLRPVFFITASVLFLCFIVTLLCIRERFTPVPRKEMLHARDVLTSLKNPRLVLSLFVTTLIIQVATGSIAPILTLYVRDLAGDVSNIAFISGLIASVPGVAALLSAPRLGKLGDRVGPEKILICALVISVLLLIPMSMVQAPWQLGLLRFLLGAADGALLPAVQTLLVYNSTNQIAGRIFSYNQSFRDIGNVTGPLVGAGISASFGFRAVFIVTAGVVLFNAIYSWFSLSRALRPVVNKTNA</sequence>
<evidence type="ECO:0000313" key="10">
    <source>
        <dbReference type="EMBL" id="AEW73081.1"/>
    </source>
</evidence>
<feature type="transmembrane region" description="Helical" evidence="8">
    <location>
        <begin position="185"/>
        <end position="205"/>
    </location>
</feature>
<evidence type="ECO:0000256" key="1">
    <source>
        <dbReference type="ARBA" id="ARBA00004651"/>
    </source>
</evidence>
<dbReference type="KEGG" id="eec:EcWSU1_01642"/>
<dbReference type="HOGENOM" id="CLU_001265_57_3_6"/>
<dbReference type="Pfam" id="PF00083">
    <property type="entry name" value="Sugar_tr"/>
    <property type="match status" value="1"/>
</dbReference>
<feature type="transmembrane region" description="Helical" evidence="8">
    <location>
        <begin position="129"/>
        <end position="147"/>
    </location>
</feature>
<comment type="subcellular location">
    <subcellularLocation>
        <location evidence="1 8">Cell membrane</location>
        <topology evidence="1 8">Multi-pass membrane protein</topology>
    </subcellularLocation>
</comment>
<evidence type="ECO:0000256" key="2">
    <source>
        <dbReference type="ARBA" id="ARBA00022448"/>
    </source>
</evidence>
<dbReference type="InterPro" id="IPR001958">
    <property type="entry name" value="Tet-R_TetA/multi-R_MdtG-like"/>
</dbReference>
<organism evidence="10 11">
    <name type="scientific">Enterobacter ludwigii</name>
    <dbReference type="NCBI Taxonomy" id="299767"/>
    <lineage>
        <taxon>Bacteria</taxon>
        <taxon>Pseudomonadati</taxon>
        <taxon>Pseudomonadota</taxon>
        <taxon>Gammaproteobacteria</taxon>
        <taxon>Enterobacterales</taxon>
        <taxon>Enterobacteriaceae</taxon>
        <taxon>Enterobacter</taxon>
        <taxon>Enterobacter cloacae complex</taxon>
    </lineage>
</organism>
<dbReference type="PRINTS" id="PR01035">
    <property type="entry name" value="TCRTETA"/>
</dbReference>
<dbReference type="PANTHER" id="PTHR43414:SF6">
    <property type="entry name" value="MULTIDRUG RESISTANCE PROTEIN MDTG"/>
    <property type="match status" value="1"/>
</dbReference>
<comment type="similarity">
    <text evidence="8">Belongs to the major facilitator superfamily. DHA1 family. MdtG (TC 2.A.1.2.20) subfamily.</text>
</comment>
<feature type="transmembrane region" description="Helical" evidence="8">
    <location>
        <begin position="153"/>
        <end position="173"/>
    </location>
</feature>
<accession>G8LIR9</accession>
<dbReference type="InterPro" id="IPR005828">
    <property type="entry name" value="MFS_sugar_transport-like"/>
</dbReference>
<keyword evidence="6 8" id="KW-1133">Transmembrane helix</keyword>
<feature type="domain" description="Major facilitator superfamily (MFS) profile" evidence="9">
    <location>
        <begin position="58"/>
        <end position="445"/>
    </location>
</feature>
<reference evidence="10 11" key="1">
    <citation type="journal article" date="2011" name="Stand. Genomic Sci.">
        <title>Complete genome of the onion pathogen Enterobacter cloacae EcWSU1.</title>
        <authorList>
            <person name="Humann J.L."/>
            <person name="Wildung M."/>
            <person name="Cheng C.H."/>
            <person name="Lee T."/>
            <person name="Stewart J.E."/>
            <person name="Drew J.C."/>
            <person name="Triplett E.W."/>
            <person name="Main D."/>
            <person name="Schroeder B.K."/>
        </authorList>
    </citation>
    <scope>NUCLEOTIDE SEQUENCE [LARGE SCALE GENOMIC DNA]</scope>
    <source>
        <strain evidence="10 11">EcWSU1</strain>
    </source>
</reference>
<dbReference type="NCBIfam" id="NF007372">
    <property type="entry name" value="PRK09874.1"/>
    <property type="match status" value="1"/>
</dbReference>
<dbReference type="Proteomes" id="UP000007838">
    <property type="component" value="Chromosome"/>
</dbReference>
<feature type="transmembrane region" description="Helical" evidence="8">
    <location>
        <begin position="417"/>
        <end position="439"/>
    </location>
</feature>
<feature type="transmembrane region" description="Helical" evidence="8">
    <location>
        <begin position="217"/>
        <end position="236"/>
    </location>
</feature>
<feature type="transmembrane region" description="Helical" evidence="8">
    <location>
        <begin position="58"/>
        <end position="77"/>
    </location>
</feature>
<evidence type="ECO:0000256" key="4">
    <source>
        <dbReference type="ARBA" id="ARBA00022519"/>
    </source>
</evidence>
<proteinExistence type="inferred from homology"/>
<evidence type="ECO:0000256" key="3">
    <source>
        <dbReference type="ARBA" id="ARBA00022475"/>
    </source>
</evidence>